<evidence type="ECO:0000256" key="2">
    <source>
        <dbReference type="ARBA" id="ARBA00022679"/>
    </source>
</evidence>
<dbReference type="SUPFAM" id="SSF53756">
    <property type="entry name" value="UDP-Glycosyltransferase/glycogen phosphorylase"/>
    <property type="match status" value="1"/>
</dbReference>
<evidence type="ECO:0000313" key="4">
    <source>
        <dbReference type="EMBL" id="TCL09049.1"/>
    </source>
</evidence>
<dbReference type="PANTHER" id="PTHR12526">
    <property type="entry name" value="GLYCOSYLTRANSFERASE"/>
    <property type="match status" value="1"/>
</dbReference>
<dbReference type="GO" id="GO:0016757">
    <property type="term" value="F:glycosyltransferase activity"/>
    <property type="evidence" value="ECO:0007669"/>
    <property type="project" value="UniProtKB-KW"/>
</dbReference>
<dbReference type="CDD" id="cd03801">
    <property type="entry name" value="GT4_PimA-like"/>
    <property type="match status" value="1"/>
</dbReference>
<dbReference type="InterPro" id="IPR001296">
    <property type="entry name" value="Glyco_trans_1"/>
</dbReference>
<dbReference type="Proteomes" id="UP000295673">
    <property type="component" value="Unassembled WGS sequence"/>
</dbReference>
<protein>
    <submittedName>
        <fullName evidence="4">Glycosyl transferase family 1</fullName>
    </submittedName>
</protein>
<organism evidence="4 5">
    <name type="scientific">Shimia isoporae</name>
    <dbReference type="NCBI Taxonomy" id="647720"/>
    <lineage>
        <taxon>Bacteria</taxon>
        <taxon>Pseudomonadati</taxon>
        <taxon>Pseudomonadota</taxon>
        <taxon>Alphaproteobacteria</taxon>
        <taxon>Rhodobacterales</taxon>
        <taxon>Roseobacteraceae</taxon>
    </lineage>
</organism>
<dbReference type="Gene3D" id="3.40.50.2000">
    <property type="entry name" value="Glycogen Phosphorylase B"/>
    <property type="match status" value="1"/>
</dbReference>
<keyword evidence="2 4" id="KW-0808">Transferase</keyword>
<evidence type="ECO:0000259" key="3">
    <source>
        <dbReference type="Pfam" id="PF00534"/>
    </source>
</evidence>
<reference evidence="4 5" key="1">
    <citation type="submission" date="2019-03" db="EMBL/GenBank/DDBJ databases">
        <title>Genomic Encyclopedia of Archaeal and Bacterial Type Strains, Phase II (KMG-II): from individual species to whole genera.</title>
        <authorList>
            <person name="Goeker M."/>
        </authorList>
    </citation>
    <scope>NUCLEOTIDE SEQUENCE [LARGE SCALE GENOMIC DNA]</scope>
    <source>
        <strain evidence="4 5">DSM 26433</strain>
    </source>
</reference>
<evidence type="ECO:0000256" key="1">
    <source>
        <dbReference type="ARBA" id="ARBA00022676"/>
    </source>
</evidence>
<dbReference type="PANTHER" id="PTHR12526:SF629">
    <property type="entry name" value="TEICHURONIC ACID BIOSYNTHESIS GLYCOSYLTRANSFERASE TUAH-RELATED"/>
    <property type="match status" value="1"/>
</dbReference>
<name>A0A4R1NMQ6_9RHOB</name>
<dbReference type="EMBL" id="SMGR01000001">
    <property type="protein sequence ID" value="TCL09049.1"/>
    <property type="molecule type" value="Genomic_DNA"/>
</dbReference>
<dbReference type="RefSeq" id="WP_132859125.1">
    <property type="nucleotide sequence ID" value="NZ_SMGR01000001.1"/>
</dbReference>
<dbReference type="Pfam" id="PF00534">
    <property type="entry name" value="Glycos_transf_1"/>
    <property type="match status" value="1"/>
</dbReference>
<evidence type="ECO:0000313" key="5">
    <source>
        <dbReference type="Proteomes" id="UP000295673"/>
    </source>
</evidence>
<comment type="caution">
    <text evidence="4">The sequence shown here is derived from an EMBL/GenBank/DDBJ whole genome shotgun (WGS) entry which is preliminary data.</text>
</comment>
<dbReference type="AlphaFoldDB" id="A0A4R1NMQ6"/>
<dbReference type="OrthoDB" id="7210452at2"/>
<keyword evidence="1" id="KW-0328">Glycosyltransferase</keyword>
<gene>
    <name evidence="4" type="ORF">BXY66_1092</name>
</gene>
<proteinExistence type="predicted"/>
<feature type="domain" description="Glycosyl transferase family 1" evidence="3">
    <location>
        <begin position="288"/>
        <end position="455"/>
    </location>
</feature>
<keyword evidence="5" id="KW-1185">Reference proteome</keyword>
<sequence length="651" mass="71452">MIQATLNTILNILRDQRTSAATGLKKSDVSKVLDSDFYQRTNPDAAAAAVPMDQHFRRHGISEERKPSAFFTADYVRNHLIDRSFRDETALDAYVRSGMFEKPRLLFVSHDASRTGAPAIILRLLDMISKTGAFECFTILDAGGERLPEFQALSHCHVMSRSRHAPDGTEEQAIHEIRSLFGKTGIFRGNPPVCALVNSAESHRIGRALAAQSVPVISLIHEIAAYYPPARFEEIANYSHTVVFPSQFVSRAAETYSELDMKKTTVRGQGLLQDDFGSMEKSTCRRLLRERLNLPEDAFVVLNVGTVDIRKGSDMFVDIAALALEMAPQGKPLHFVWHGAPDKSFTYAQDAVIAAELEQNIHFLPSTPDIEQVFLGGDLFLLTARADPFPCVIHEAMACGLPVIAFRNGGGAPELIGDDAGTIVDMGDLAAAARAVDTYLINPALTVDQGTAAKQKIAANWDYASYCMDVYGLIKSAAKRQPVAGWPELQFQTAPEHLIVMNGCREDLRALMALGGPPEQCDVVLIDGRFGADVDEVLAELNAKNFRVKLCQPPEDTRDARALFLRDLLANPRPKRLTMINTLELLSLTQLTPLTIPKQAVLTGNSLSTTYLGKRIGHLEALHLSDPDLQAALTTHTHGARDVVRPLQVSP</sequence>
<accession>A0A4R1NMQ6</accession>